<reference evidence="3" key="1">
    <citation type="journal article" date="2019" name="Toxins">
        <title>Detection of Abrin-Like and Prepropulchellin-Like Toxin Genes and Transcripts Using Whole Genome Sequencing and Full-Length Transcript Sequencing of Abrus precatorius.</title>
        <authorList>
            <person name="Hovde B.T."/>
            <person name="Daligault H.E."/>
            <person name="Hanschen E.R."/>
            <person name="Kunde Y.A."/>
            <person name="Johnson M.B."/>
            <person name="Starkenburg S.R."/>
            <person name="Johnson S.L."/>
        </authorList>
    </citation>
    <scope>NUCLEOTIDE SEQUENCE [LARGE SCALE GENOMIC DNA]</scope>
</reference>
<dbReference type="PANTHER" id="PTHR46241:SF1">
    <property type="entry name" value="OUTER DYNEIN ARM-DOCKING COMPLEX SUBUNIT 2"/>
    <property type="match status" value="1"/>
</dbReference>
<protein>
    <submittedName>
        <fullName evidence="4">Vacuolar protein 8</fullName>
    </submittedName>
</protein>
<proteinExistence type="predicted"/>
<feature type="repeat" description="ARM" evidence="2">
    <location>
        <begin position="336"/>
        <end position="378"/>
    </location>
</feature>
<dbReference type="Proteomes" id="UP000694853">
    <property type="component" value="Unplaced"/>
</dbReference>
<gene>
    <name evidence="4" type="primary">LOC113855304</name>
</gene>
<dbReference type="InterPro" id="IPR016024">
    <property type="entry name" value="ARM-type_fold"/>
</dbReference>
<evidence type="ECO:0000256" key="2">
    <source>
        <dbReference type="PROSITE-ProRule" id="PRU00259"/>
    </source>
</evidence>
<dbReference type="OrthoDB" id="409644at2759"/>
<reference evidence="4" key="2">
    <citation type="submission" date="2025-08" db="UniProtKB">
        <authorList>
            <consortium name="RefSeq"/>
        </authorList>
    </citation>
    <scope>IDENTIFICATION</scope>
    <source>
        <tissue evidence="4">Young leaves</tissue>
    </source>
</reference>
<dbReference type="AlphaFoldDB" id="A0A8B8KFV1"/>
<evidence type="ECO:0000256" key="1">
    <source>
        <dbReference type="ARBA" id="ARBA00022737"/>
    </source>
</evidence>
<dbReference type="Pfam" id="PF00514">
    <property type="entry name" value="Arm"/>
    <property type="match status" value="1"/>
</dbReference>
<dbReference type="GeneID" id="113855304"/>
<evidence type="ECO:0000313" key="3">
    <source>
        <dbReference type="Proteomes" id="UP000694853"/>
    </source>
</evidence>
<accession>A0A8B8KFV1</accession>
<dbReference type="SMART" id="SM00185">
    <property type="entry name" value="ARM"/>
    <property type="match status" value="6"/>
</dbReference>
<dbReference type="KEGG" id="aprc:113855304"/>
<dbReference type="PANTHER" id="PTHR46241">
    <property type="entry name" value="ARMADILLO REPEAT-CONTAINING PROTEIN 4 ARMC4"/>
    <property type="match status" value="1"/>
</dbReference>
<dbReference type="RefSeq" id="XP_027342692.1">
    <property type="nucleotide sequence ID" value="XM_027486891.1"/>
</dbReference>
<dbReference type="InterPro" id="IPR000225">
    <property type="entry name" value="Armadillo"/>
</dbReference>
<dbReference type="PROSITE" id="PS50176">
    <property type="entry name" value="ARM_REPEAT"/>
    <property type="match status" value="1"/>
</dbReference>
<keyword evidence="3" id="KW-1185">Reference proteome</keyword>
<dbReference type="SUPFAM" id="SSF48371">
    <property type="entry name" value="ARM repeat"/>
    <property type="match status" value="1"/>
</dbReference>
<sequence length="464" mass="51070">MKPVDWEQELNKYQNIMASGTKSMKIKAMVMLARFSKHAPEHVLSCTIPILTEILGDAISNDSAPSFQEAAAYCLKCIACRGNGQLAIEIAEHGAAHSLMRLLPHSDGRMKKVLMKFLLVIVSFCEESRIVVATNGGVEIIISLLNSCTDDTRWYLLEILSVLALRRDVRKALVRFEALNFVVEAAGVGSIVSRERACQAIGLLGVTRQARRMLVELGAIEALVELFHNGDYTTKLLVGNSLGVISAHVDYIRPVARAGAIPLYAELLQGHDPSGKEIAEDVFCILAVAETNAVEIAGHLVRILREGDDEAKASAVDVMWDLSGYKHSTSVVRNSGAIPILVELLRNGTEEVKVNASRVFAQLSYDGEDRMAFAGAGAIPILIDLMNDVDDVDEVEELGHNAAEALVNFYEDPLYHDRVSDAINVPLFRNMQNRLILIRSSNEHMARSLRRMSVEQLTRNLDLV</sequence>
<keyword evidence="1" id="KW-0677">Repeat</keyword>
<name>A0A8B8KFV1_ABRPR</name>
<evidence type="ECO:0000313" key="4">
    <source>
        <dbReference type="RefSeq" id="XP_027342692.1"/>
    </source>
</evidence>
<dbReference type="InterPro" id="IPR011989">
    <property type="entry name" value="ARM-like"/>
</dbReference>
<organism evidence="3 4">
    <name type="scientific">Abrus precatorius</name>
    <name type="common">Indian licorice</name>
    <name type="synonym">Glycine abrus</name>
    <dbReference type="NCBI Taxonomy" id="3816"/>
    <lineage>
        <taxon>Eukaryota</taxon>
        <taxon>Viridiplantae</taxon>
        <taxon>Streptophyta</taxon>
        <taxon>Embryophyta</taxon>
        <taxon>Tracheophyta</taxon>
        <taxon>Spermatophyta</taxon>
        <taxon>Magnoliopsida</taxon>
        <taxon>eudicotyledons</taxon>
        <taxon>Gunneridae</taxon>
        <taxon>Pentapetalae</taxon>
        <taxon>rosids</taxon>
        <taxon>fabids</taxon>
        <taxon>Fabales</taxon>
        <taxon>Fabaceae</taxon>
        <taxon>Papilionoideae</taxon>
        <taxon>50 kb inversion clade</taxon>
        <taxon>NPAAA clade</taxon>
        <taxon>indigoferoid/millettioid clade</taxon>
        <taxon>Abreae</taxon>
        <taxon>Abrus</taxon>
    </lineage>
</organism>
<dbReference type="Gene3D" id="1.25.10.10">
    <property type="entry name" value="Leucine-rich Repeat Variant"/>
    <property type="match status" value="2"/>
</dbReference>